<dbReference type="PANTHER" id="PTHR32309:SF13">
    <property type="entry name" value="FERRIC ENTEROBACTIN TRANSPORT PROTEIN FEPE"/>
    <property type="match status" value="1"/>
</dbReference>
<evidence type="ECO:0000313" key="4">
    <source>
        <dbReference type="EMBL" id="GAG24492.1"/>
    </source>
</evidence>
<dbReference type="GO" id="GO:0004713">
    <property type="term" value="F:protein tyrosine kinase activity"/>
    <property type="evidence" value="ECO:0007669"/>
    <property type="project" value="TreeGrafter"/>
</dbReference>
<evidence type="ECO:0000259" key="3">
    <source>
        <dbReference type="Pfam" id="PF01656"/>
    </source>
</evidence>
<dbReference type="InterPro" id="IPR005702">
    <property type="entry name" value="Wzc-like_C"/>
</dbReference>
<dbReference type="SUPFAM" id="SSF52540">
    <property type="entry name" value="P-loop containing nucleoside triphosphate hydrolases"/>
    <property type="match status" value="1"/>
</dbReference>
<name>X0WMQ6_9ZZZZ</name>
<organism evidence="4">
    <name type="scientific">marine sediment metagenome</name>
    <dbReference type="NCBI Taxonomy" id="412755"/>
    <lineage>
        <taxon>unclassified sequences</taxon>
        <taxon>metagenomes</taxon>
        <taxon>ecological metagenomes</taxon>
    </lineage>
</organism>
<dbReference type="EMBL" id="BARS01037277">
    <property type="protein sequence ID" value="GAG24492.1"/>
    <property type="molecule type" value="Genomic_DNA"/>
</dbReference>
<dbReference type="InterPro" id="IPR002586">
    <property type="entry name" value="CobQ/CobB/MinD/ParA_Nub-bd_dom"/>
</dbReference>
<dbReference type="InterPro" id="IPR027417">
    <property type="entry name" value="P-loop_NTPase"/>
</dbReference>
<keyword evidence="2" id="KW-0067">ATP-binding</keyword>
<evidence type="ECO:0000256" key="1">
    <source>
        <dbReference type="ARBA" id="ARBA00022741"/>
    </source>
</evidence>
<dbReference type="GO" id="GO:0005524">
    <property type="term" value="F:ATP binding"/>
    <property type="evidence" value="ECO:0007669"/>
    <property type="project" value="UniProtKB-KW"/>
</dbReference>
<protein>
    <recommendedName>
        <fullName evidence="3">CobQ/CobB/MinD/ParA nucleotide binding domain-containing protein</fullName>
    </recommendedName>
</protein>
<accession>X0WMQ6</accession>
<gene>
    <name evidence="4" type="ORF">S01H1_57172</name>
</gene>
<dbReference type="PANTHER" id="PTHR32309">
    <property type="entry name" value="TYROSINE-PROTEIN KINASE"/>
    <property type="match status" value="1"/>
</dbReference>
<comment type="caution">
    <text evidence="4">The sequence shown here is derived from an EMBL/GenBank/DDBJ whole genome shotgun (WGS) entry which is preliminary data.</text>
</comment>
<feature type="domain" description="CobQ/CobB/MinD/ParA nucleotide binding" evidence="3">
    <location>
        <begin position="94"/>
        <end position="219"/>
    </location>
</feature>
<feature type="non-terminal residue" evidence="4">
    <location>
        <position position="1"/>
    </location>
</feature>
<evidence type="ECO:0000256" key="2">
    <source>
        <dbReference type="ARBA" id="ARBA00022840"/>
    </source>
</evidence>
<keyword evidence="1" id="KW-0547">Nucleotide-binding</keyword>
<dbReference type="Gene3D" id="3.40.50.300">
    <property type="entry name" value="P-loop containing nucleotide triphosphate hydrolases"/>
    <property type="match status" value="1"/>
</dbReference>
<dbReference type="CDD" id="cd05387">
    <property type="entry name" value="BY-kinase"/>
    <property type="match status" value="1"/>
</dbReference>
<sequence>LNITLGALVGLVGGIGLAFLFENLDLAIYTVDKLEAATKLPLLGSIPHLDLPRKPSHHAILLRGNRQSPPREAFRILRTNVNALMIDISAKTLLIASAEQGAGKSTILANLAVAMAQAGRKVVMVDSDLRHPYLHKLFGTTNDWGLITMITRPSRVSSSTQLSKTKFPGVSLLTSGPLPPNPGERVGSIQMRKLIAELRLEADLVLLDSPAILNFADGAALASMADGVVLVAARGEATERGIQKALQQMDTVGAKL</sequence>
<feature type="non-terminal residue" evidence="4">
    <location>
        <position position="256"/>
    </location>
</feature>
<dbReference type="AlphaFoldDB" id="X0WMQ6"/>
<proteinExistence type="predicted"/>
<dbReference type="Pfam" id="PF01656">
    <property type="entry name" value="CbiA"/>
    <property type="match status" value="1"/>
</dbReference>
<dbReference type="NCBIfam" id="TIGR01007">
    <property type="entry name" value="eps_fam"/>
    <property type="match status" value="1"/>
</dbReference>
<dbReference type="GO" id="GO:0005886">
    <property type="term" value="C:plasma membrane"/>
    <property type="evidence" value="ECO:0007669"/>
    <property type="project" value="TreeGrafter"/>
</dbReference>
<reference evidence="4" key="1">
    <citation type="journal article" date="2014" name="Front. Microbiol.">
        <title>High frequency of phylogenetically diverse reductive dehalogenase-homologous genes in deep subseafloor sedimentary metagenomes.</title>
        <authorList>
            <person name="Kawai M."/>
            <person name="Futagami T."/>
            <person name="Toyoda A."/>
            <person name="Takaki Y."/>
            <person name="Nishi S."/>
            <person name="Hori S."/>
            <person name="Arai W."/>
            <person name="Tsubouchi T."/>
            <person name="Morono Y."/>
            <person name="Uchiyama I."/>
            <person name="Ito T."/>
            <person name="Fujiyama A."/>
            <person name="Inagaki F."/>
            <person name="Takami H."/>
        </authorList>
    </citation>
    <scope>NUCLEOTIDE SEQUENCE</scope>
    <source>
        <strain evidence="4">Expedition CK06-06</strain>
    </source>
</reference>
<dbReference type="InterPro" id="IPR050445">
    <property type="entry name" value="Bact_polysacc_biosynth/exp"/>
</dbReference>